<protein>
    <submittedName>
        <fullName evidence="2">Uncharacterized protein</fullName>
    </submittedName>
</protein>
<evidence type="ECO:0000313" key="3">
    <source>
        <dbReference type="Proteomes" id="UP000708208"/>
    </source>
</evidence>
<proteinExistence type="predicted"/>
<feature type="compositionally biased region" description="Polar residues" evidence="1">
    <location>
        <begin position="83"/>
        <end position="92"/>
    </location>
</feature>
<feature type="region of interest" description="Disordered" evidence="1">
    <location>
        <begin position="67"/>
        <end position="92"/>
    </location>
</feature>
<keyword evidence="3" id="KW-1185">Reference proteome</keyword>
<dbReference type="Proteomes" id="UP000708208">
    <property type="component" value="Unassembled WGS sequence"/>
</dbReference>
<dbReference type="AlphaFoldDB" id="A0A8J2LH90"/>
<evidence type="ECO:0000256" key="1">
    <source>
        <dbReference type="SAM" id="MobiDB-lite"/>
    </source>
</evidence>
<evidence type="ECO:0000313" key="2">
    <source>
        <dbReference type="EMBL" id="CAG7831941.1"/>
    </source>
</evidence>
<comment type="caution">
    <text evidence="2">The sequence shown here is derived from an EMBL/GenBank/DDBJ whole genome shotgun (WGS) entry which is preliminary data.</text>
</comment>
<organism evidence="2 3">
    <name type="scientific">Allacma fusca</name>
    <dbReference type="NCBI Taxonomy" id="39272"/>
    <lineage>
        <taxon>Eukaryota</taxon>
        <taxon>Metazoa</taxon>
        <taxon>Ecdysozoa</taxon>
        <taxon>Arthropoda</taxon>
        <taxon>Hexapoda</taxon>
        <taxon>Collembola</taxon>
        <taxon>Symphypleona</taxon>
        <taxon>Sminthuridae</taxon>
        <taxon>Allacma</taxon>
    </lineage>
</organism>
<gene>
    <name evidence="2" type="ORF">AFUS01_LOCUS41659</name>
</gene>
<sequence length="92" mass="10255">MQARRKPRDIGSQIDHVFNSIKTSKLPSIIQELPPSETKDGFTVRAADITEVVNVPREITLNIEEPEARYSRNPPPAGLHAPVQNTEIGTLR</sequence>
<name>A0A8J2LH90_9HEXA</name>
<reference evidence="2" key="1">
    <citation type="submission" date="2021-06" db="EMBL/GenBank/DDBJ databases">
        <authorList>
            <person name="Hodson N. C."/>
            <person name="Mongue J. A."/>
            <person name="Jaron S. K."/>
        </authorList>
    </citation>
    <scope>NUCLEOTIDE SEQUENCE</scope>
</reference>
<dbReference type="EMBL" id="CAJVCH010562762">
    <property type="protein sequence ID" value="CAG7831941.1"/>
    <property type="molecule type" value="Genomic_DNA"/>
</dbReference>
<accession>A0A8J2LH90</accession>